<sequence length="129" mass="14397">DIQAEYDLTAQRINQDLVARADDRGVRLIGRFRGIGLRNFAARRTAKGVTASILRGRRSLRKGAFFAPLLGGNTHVVERYGEKRVMTQGRYKGKRRQPIAVEYGATVAQMLAKGRRPERLADFARGVLG</sequence>
<protein>
    <submittedName>
        <fullName evidence="1">Uncharacterized protein</fullName>
    </submittedName>
</protein>
<evidence type="ECO:0000313" key="2">
    <source>
        <dbReference type="Proteomes" id="UP000525686"/>
    </source>
</evidence>
<accession>A0A7W3WSA0</accession>
<feature type="non-terminal residue" evidence="1">
    <location>
        <position position="1"/>
    </location>
</feature>
<reference evidence="2" key="1">
    <citation type="submission" date="2020-05" db="EMBL/GenBank/DDBJ databases">
        <title>Classification of alakaliphilic streptomycetes isolated from an alkaline soil next to Lonar Crater, India and a proposal for the recognition of Streptomyces alkaliterrae sp. nov.</title>
        <authorList>
            <person name="Golinska P."/>
        </authorList>
    </citation>
    <scope>NUCLEOTIDE SEQUENCE [LARGE SCALE GENOMIC DNA]</scope>
    <source>
        <strain evidence="2">OF3</strain>
    </source>
</reference>
<organism evidence="1 2">
    <name type="scientific">Streptomyces alkaliterrae</name>
    <dbReference type="NCBI Taxonomy" id="2213162"/>
    <lineage>
        <taxon>Bacteria</taxon>
        <taxon>Bacillati</taxon>
        <taxon>Actinomycetota</taxon>
        <taxon>Actinomycetes</taxon>
        <taxon>Kitasatosporales</taxon>
        <taxon>Streptomycetaceae</taxon>
        <taxon>Streptomyces</taxon>
    </lineage>
</organism>
<dbReference type="EMBL" id="JABJWZ010000726">
    <property type="protein sequence ID" value="MBB1257205.1"/>
    <property type="molecule type" value="Genomic_DNA"/>
</dbReference>
<name>A0A7W3WSA0_9ACTN</name>
<dbReference type="Proteomes" id="UP000525686">
    <property type="component" value="Unassembled WGS sequence"/>
</dbReference>
<proteinExistence type="predicted"/>
<feature type="non-terminal residue" evidence="1">
    <location>
        <position position="129"/>
    </location>
</feature>
<evidence type="ECO:0000313" key="1">
    <source>
        <dbReference type="EMBL" id="MBB1257205.1"/>
    </source>
</evidence>
<gene>
    <name evidence="1" type="ORF">H3146_28320</name>
</gene>
<comment type="caution">
    <text evidence="1">The sequence shown here is derived from an EMBL/GenBank/DDBJ whole genome shotgun (WGS) entry which is preliminary data.</text>
</comment>
<dbReference type="RefSeq" id="WP_181355883.1">
    <property type="nucleotide sequence ID" value="NZ_JABJWZ010000726.1"/>
</dbReference>
<dbReference type="AlphaFoldDB" id="A0A7W3WSA0"/>